<feature type="signal peptide" evidence="1">
    <location>
        <begin position="1"/>
        <end position="16"/>
    </location>
</feature>
<dbReference type="EMBL" id="CP130612">
    <property type="protein sequence ID" value="WKW12663.1"/>
    <property type="molecule type" value="Genomic_DNA"/>
</dbReference>
<accession>A0AA49JW17</accession>
<dbReference type="KEGG" id="pspc:Strain318_001961"/>
<accession>A0AA49Q8Y3</accession>
<dbReference type="PROSITE" id="PS51257">
    <property type="entry name" value="PROKAR_LIPOPROTEIN"/>
    <property type="match status" value="1"/>
</dbReference>
<organism evidence="3 4">
    <name type="scientific">Pseudogemmatithrix spongiicola</name>
    <dbReference type="NCBI Taxonomy" id="3062599"/>
    <lineage>
        <taxon>Bacteria</taxon>
        <taxon>Pseudomonadati</taxon>
        <taxon>Gemmatimonadota</taxon>
        <taxon>Gemmatimonadia</taxon>
        <taxon>Gemmatimonadales</taxon>
        <taxon>Gemmatimonadaceae</taxon>
        <taxon>Pseudogemmatithrix</taxon>
    </lineage>
</organism>
<gene>
    <name evidence="2" type="ORF">Strain138_001962</name>
    <name evidence="3" type="ORF">Strain318_001961</name>
</gene>
<keyword evidence="4" id="KW-1185">Reference proteome</keyword>
<evidence type="ECO:0008006" key="5">
    <source>
        <dbReference type="Google" id="ProtNLM"/>
    </source>
</evidence>
<evidence type="ECO:0000313" key="4">
    <source>
        <dbReference type="Proteomes" id="UP001229955"/>
    </source>
</evidence>
<protein>
    <recommendedName>
        <fullName evidence="5">ABC-type transport auxiliary lipoprotein component domain-containing protein</fullName>
    </recommendedName>
</protein>
<evidence type="ECO:0000313" key="2">
    <source>
        <dbReference type="EMBL" id="WKW12663.1"/>
    </source>
</evidence>
<dbReference type="RefSeq" id="WP_367885542.1">
    <property type="nucleotide sequence ID" value="NZ_CP130612.1"/>
</dbReference>
<evidence type="ECO:0000256" key="1">
    <source>
        <dbReference type="SAM" id="SignalP"/>
    </source>
</evidence>
<dbReference type="Proteomes" id="UP001229955">
    <property type="component" value="Chromosome"/>
</dbReference>
<proteinExistence type="predicted"/>
<reference evidence="3" key="1">
    <citation type="submission" date="2023-07" db="EMBL/GenBank/DDBJ databases">
        <authorList>
            <person name="Haufschild T."/>
            <person name="Kallscheuer N."/>
            <person name="Hammer J."/>
            <person name="Kohn T."/>
            <person name="Kabuu M."/>
            <person name="Jogler M."/>
            <person name="Wohfarth N."/>
            <person name="Heuer A."/>
            <person name="Rohde M."/>
            <person name="van Teeseling M.C.F."/>
            <person name="Jogler C."/>
        </authorList>
    </citation>
    <scope>NUCLEOTIDE SEQUENCE</scope>
    <source>
        <strain evidence="2">Strain 138</strain>
        <strain evidence="3">Strain 318</strain>
    </source>
</reference>
<feature type="chain" id="PRO_5041243181" description="ABC-type transport auxiliary lipoprotein component domain-containing protein" evidence="1">
    <location>
        <begin position="17"/>
        <end position="195"/>
    </location>
</feature>
<dbReference type="EMBL" id="CP130613">
    <property type="protein sequence ID" value="WKW15570.1"/>
    <property type="molecule type" value="Genomic_DNA"/>
</dbReference>
<name>A0AA49Q8Y3_9BACT</name>
<dbReference type="AlphaFoldDB" id="A0AA49Q8Y3"/>
<evidence type="ECO:0000313" key="3">
    <source>
        <dbReference type="EMBL" id="WKW15570.1"/>
    </source>
</evidence>
<sequence>MRHAPLALLLVTAACASGPGGSDPAPVPSTAPTIQTERVVTSSGGGGLAITSANLDNNIRLLSTGTVAQVWSVLPSVYEDLGIPLTVNDANRKVIGNEGWRTRRQIGRVPMQRYLECGRSGTIENAETYQMNITIVTTVTANPGGGSVVGTIISAVGRNPITSSTQDVRCSSTGDLEIRIRDMVQQRVAAMVQQP</sequence>
<keyword evidence="1" id="KW-0732">Signal</keyword>